<keyword evidence="3" id="KW-1185">Reference proteome</keyword>
<dbReference type="Proteomes" id="UP000076927">
    <property type="component" value="Chromosome"/>
</dbReference>
<keyword evidence="1" id="KW-0812">Transmembrane</keyword>
<organism evidence="2 3">
    <name type="scientific">Paenibacillus swuensis</name>
    <dbReference type="NCBI Taxonomy" id="1178515"/>
    <lineage>
        <taxon>Bacteria</taxon>
        <taxon>Bacillati</taxon>
        <taxon>Bacillota</taxon>
        <taxon>Bacilli</taxon>
        <taxon>Bacillales</taxon>
        <taxon>Paenibacillaceae</taxon>
        <taxon>Paenibacillus</taxon>
    </lineage>
</organism>
<protein>
    <submittedName>
        <fullName evidence="2">Uncharacterized protein</fullName>
    </submittedName>
</protein>
<accession>A0A172THG7</accession>
<evidence type="ECO:0000256" key="1">
    <source>
        <dbReference type="SAM" id="Phobius"/>
    </source>
</evidence>
<name>A0A172THG7_9BACL</name>
<evidence type="ECO:0000313" key="3">
    <source>
        <dbReference type="Proteomes" id="UP000076927"/>
    </source>
</evidence>
<dbReference type="PATRIC" id="fig|1178515.4.peg.1932"/>
<dbReference type="KEGG" id="pswu:SY83_09660"/>
<feature type="transmembrane region" description="Helical" evidence="1">
    <location>
        <begin position="46"/>
        <end position="63"/>
    </location>
</feature>
<keyword evidence="1" id="KW-1133">Transmembrane helix</keyword>
<dbReference type="STRING" id="1178515.SY83_09660"/>
<proteinExistence type="predicted"/>
<dbReference type="EMBL" id="CP011388">
    <property type="protein sequence ID" value="ANE46499.1"/>
    <property type="molecule type" value="Genomic_DNA"/>
</dbReference>
<evidence type="ECO:0000313" key="2">
    <source>
        <dbReference type="EMBL" id="ANE46499.1"/>
    </source>
</evidence>
<keyword evidence="1" id="KW-0472">Membrane</keyword>
<reference evidence="2 3" key="1">
    <citation type="submission" date="2015-01" db="EMBL/GenBank/DDBJ databases">
        <title>Paenibacillus swuensis/DY6/whole genome sequencing.</title>
        <authorList>
            <person name="Kim M.K."/>
            <person name="Srinivasan S."/>
            <person name="Lee J.-J."/>
        </authorList>
    </citation>
    <scope>NUCLEOTIDE SEQUENCE [LARGE SCALE GENOMIC DNA]</scope>
    <source>
        <strain evidence="2 3">DY6</strain>
    </source>
</reference>
<dbReference type="AlphaFoldDB" id="A0A172THG7"/>
<sequence>MEQDINLILNEIRRSISEISSSLNSKLVGVHNEIYVLTQTLKTTNILLGLLVLGVFLNLLLQWKNNKQK</sequence>
<gene>
    <name evidence="2" type="ORF">SY83_09660</name>
</gene>